<dbReference type="EMBL" id="JADNYJ010000001">
    <property type="protein sequence ID" value="KAF8914248.1"/>
    <property type="molecule type" value="Genomic_DNA"/>
</dbReference>
<keyword evidence="5" id="KW-1185">Reference proteome</keyword>
<comment type="similarity">
    <text evidence="2">Belongs to the AB hydrolase superfamily. Epoxide hydrolase family.</text>
</comment>
<dbReference type="InterPro" id="IPR029058">
    <property type="entry name" value="AB_hydrolase_fold"/>
</dbReference>
<dbReference type="InterPro" id="IPR000073">
    <property type="entry name" value="AB_hydrolase_1"/>
</dbReference>
<dbReference type="Pfam" id="PF00561">
    <property type="entry name" value="Abhydrolase_1"/>
    <property type="match status" value="1"/>
</dbReference>
<feature type="domain" description="AB hydrolase-1" evidence="3">
    <location>
        <begin position="38"/>
        <end position="297"/>
    </location>
</feature>
<comment type="caution">
    <text evidence="4">The sequence shown here is derived from an EMBL/GenBank/DDBJ whole genome shotgun (WGS) entry which is preliminary data.</text>
</comment>
<reference evidence="4" key="1">
    <citation type="submission" date="2020-11" db="EMBL/GenBank/DDBJ databases">
        <authorList>
            <consortium name="DOE Joint Genome Institute"/>
            <person name="Ahrendt S."/>
            <person name="Riley R."/>
            <person name="Andreopoulos W."/>
            <person name="LaButti K."/>
            <person name="Pangilinan J."/>
            <person name="Ruiz-duenas F.J."/>
            <person name="Barrasa J.M."/>
            <person name="Sanchez-Garcia M."/>
            <person name="Camarero S."/>
            <person name="Miyauchi S."/>
            <person name="Serrano A."/>
            <person name="Linde D."/>
            <person name="Babiker R."/>
            <person name="Drula E."/>
            <person name="Ayuso-Fernandez I."/>
            <person name="Pacheco R."/>
            <person name="Padilla G."/>
            <person name="Ferreira P."/>
            <person name="Barriuso J."/>
            <person name="Kellner H."/>
            <person name="Castanera R."/>
            <person name="Alfaro M."/>
            <person name="Ramirez L."/>
            <person name="Pisabarro A.G."/>
            <person name="Kuo A."/>
            <person name="Tritt A."/>
            <person name="Lipzen A."/>
            <person name="He G."/>
            <person name="Yan M."/>
            <person name="Ng V."/>
            <person name="Cullen D."/>
            <person name="Martin F."/>
            <person name="Rosso M.-N."/>
            <person name="Henrissat B."/>
            <person name="Hibbett D."/>
            <person name="Martinez A.T."/>
            <person name="Grigoriev I.V."/>
        </authorList>
    </citation>
    <scope>NUCLEOTIDE SEQUENCE</scope>
    <source>
        <strain evidence="4">AH 44721</strain>
    </source>
</reference>
<dbReference type="InterPro" id="IPR000639">
    <property type="entry name" value="Epox_hydrolase-like"/>
</dbReference>
<dbReference type="OrthoDB" id="284184at2759"/>
<dbReference type="Proteomes" id="UP000724874">
    <property type="component" value="Unassembled WGS sequence"/>
</dbReference>
<organism evidence="4 5">
    <name type="scientific">Gymnopilus junonius</name>
    <name type="common">Spectacular rustgill mushroom</name>
    <name type="synonym">Gymnopilus spectabilis subsp. junonius</name>
    <dbReference type="NCBI Taxonomy" id="109634"/>
    <lineage>
        <taxon>Eukaryota</taxon>
        <taxon>Fungi</taxon>
        <taxon>Dikarya</taxon>
        <taxon>Basidiomycota</taxon>
        <taxon>Agaricomycotina</taxon>
        <taxon>Agaricomycetes</taxon>
        <taxon>Agaricomycetidae</taxon>
        <taxon>Agaricales</taxon>
        <taxon>Agaricineae</taxon>
        <taxon>Hymenogastraceae</taxon>
        <taxon>Gymnopilus</taxon>
    </lineage>
</organism>
<name>A0A9P5NZ83_GYMJU</name>
<evidence type="ECO:0000313" key="4">
    <source>
        <dbReference type="EMBL" id="KAF8914248.1"/>
    </source>
</evidence>
<sequence>MDPQLPESFNHRYENLPTGRTYHFVDQQPDGYDPKRHPTLLLVHGFPDLWYGWRYQIGPWVRRGCRVVAPDMLGYGASSKPVDPAEYSTKRLCADLAALLDVLGIKKAVLIGHDWGAFAVGRFALWYPDRLLALIMMSVPYTPPSRVFIPITEVARLAPNLGYQVYFANPKSGLEILANLRKFLRIIFSVSDSDLDFASLEENPCLLNDKEFEYYHSEHQNGMFGPLNYYRTSKFRHEEEQDFGLGSNLRPDLPFLFMWGTKDPTGTPAVIAKSKKFIVRYQDIALEGRGHWLMIEAKDEVTELIANWLKV</sequence>
<dbReference type="SUPFAM" id="SSF53474">
    <property type="entry name" value="alpha/beta-Hydrolases"/>
    <property type="match status" value="1"/>
</dbReference>
<keyword evidence="1 4" id="KW-0378">Hydrolase</keyword>
<dbReference type="GO" id="GO:0016787">
    <property type="term" value="F:hydrolase activity"/>
    <property type="evidence" value="ECO:0007669"/>
    <property type="project" value="UniProtKB-KW"/>
</dbReference>
<dbReference type="AlphaFoldDB" id="A0A9P5NZ83"/>
<dbReference type="Gene3D" id="3.40.50.1820">
    <property type="entry name" value="alpha/beta hydrolase"/>
    <property type="match status" value="1"/>
</dbReference>
<dbReference type="PANTHER" id="PTHR43329">
    <property type="entry name" value="EPOXIDE HYDROLASE"/>
    <property type="match status" value="1"/>
</dbReference>
<accession>A0A9P5NZ83</accession>
<protein>
    <submittedName>
        <fullName evidence="4">Alpha/Beta hydrolase protein</fullName>
    </submittedName>
</protein>
<evidence type="ECO:0000259" key="3">
    <source>
        <dbReference type="Pfam" id="PF00561"/>
    </source>
</evidence>
<proteinExistence type="inferred from homology"/>
<evidence type="ECO:0000256" key="2">
    <source>
        <dbReference type="ARBA" id="ARBA00038334"/>
    </source>
</evidence>
<gene>
    <name evidence="4" type="ORF">CPB84DRAFT_1811621</name>
</gene>
<dbReference type="PRINTS" id="PR00111">
    <property type="entry name" value="ABHYDROLASE"/>
</dbReference>
<evidence type="ECO:0000256" key="1">
    <source>
        <dbReference type="ARBA" id="ARBA00022801"/>
    </source>
</evidence>
<dbReference type="PRINTS" id="PR00412">
    <property type="entry name" value="EPOXHYDRLASE"/>
</dbReference>
<evidence type="ECO:0000313" key="5">
    <source>
        <dbReference type="Proteomes" id="UP000724874"/>
    </source>
</evidence>